<sequence>MSARATTSSTTTKTTATETTTTKQQQQQQQQRPQKNCQLQQQEQQSITKKEEIKISLGRIGERLVTRTTTLTGQRLQYTVTRPFILAKPELCDLKCYRKCCSDFTYENTMKDFTENQSTTIDNLTNETFQSSSSIDSSDFFNKKGYKIFTESLSSKIFGKNKGKVDVKLISSKHQNPSIDKNNRNAGCCSFARRFREMQRMNFGSSKKLSDRSQSEVTSTVPSVSTVNSKIIANSTNNIDKNSSPTAEESRQQIKKHAVFYEQSKSLSPSIINEKGMS</sequence>
<evidence type="ECO:0000313" key="4">
    <source>
        <dbReference type="WBParaSite" id="OFLC_0000345201-mRNA-1"/>
    </source>
</evidence>
<evidence type="ECO:0000313" key="3">
    <source>
        <dbReference type="Proteomes" id="UP000267606"/>
    </source>
</evidence>
<gene>
    <name evidence="2" type="ORF">OFLC_LOCUS3453</name>
</gene>
<protein>
    <submittedName>
        <fullName evidence="2 4">Uncharacterized protein</fullName>
    </submittedName>
</protein>
<dbReference type="Proteomes" id="UP000267606">
    <property type="component" value="Unassembled WGS sequence"/>
</dbReference>
<reference evidence="4" key="1">
    <citation type="submission" date="2016-06" db="UniProtKB">
        <authorList>
            <consortium name="WormBaseParasite"/>
        </authorList>
    </citation>
    <scope>IDENTIFICATION</scope>
</reference>
<dbReference type="AlphaFoldDB" id="A0A183H7J1"/>
<accession>A0A183H7J1</accession>
<feature type="region of interest" description="Disordered" evidence="1">
    <location>
        <begin position="1"/>
        <end position="43"/>
    </location>
</feature>
<name>A0A183H7J1_9BILA</name>
<organism evidence="4">
    <name type="scientific">Onchocerca flexuosa</name>
    <dbReference type="NCBI Taxonomy" id="387005"/>
    <lineage>
        <taxon>Eukaryota</taxon>
        <taxon>Metazoa</taxon>
        <taxon>Ecdysozoa</taxon>
        <taxon>Nematoda</taxon>
        <taxon>Chromadorea</taxon>
        <taxon>Rhabditida</taxon>
        <taxon>Spirurina</taxon>
        <taxon>Spiruromorpha</taxon>
        <taxon>Filarioidea</taxon>
        <taxon>Onchocercidae</taxon>
        <taxon>Onchocerca</taxon>
    </lineage>
</organism>
<feature type="compositionally biased region" description="Polar residues" evidence="1">
    <location>
        <begin position="235"/>
        <end position="247"/>
    </location>
</feature>
<keyword evidence="3" id="KW-1185">Reference proteome</keyword>
<evidence type="ECO:0000313" key="2">
    <source>
        <dbReference type="EMBL" id="VDO36542.1"/>
    </source>
</evidence>
<feature type="region of interest" description="Disordered" evidence="1">
    <location>
        <begin position="235"/>
        <end position="256"/>
    </location>
</feature>
<evidence type="ECO:0000256" key="1">
    <source>
        <dbReference type="SAM" id="MobiDB-lite"/>
    </source>
</evidence>
<proteinExistence type="predicted"/>
<reference evidence="2 3" key="2">
    <citation type="submission" date="2018-11" db="EMBL/GenBank/DDBJ databases">
        <authorList>
            <consortium name="Pathogen Informatics"/>
        </authorList>
    </citation>
    <scope>NUCLEOTIDE SEQUENCE [LARGE SCALE GENOMIC DNA]</scope>
</reference>
<dbReference type="EMBL" id="UZAJ01002308">
    <property type="protein sequence ID" value="VDO36542.1"/>
    <property type="molecule type" value="Genomic_DNA"/>
</dbReference>
<dbReference type="WBParaSite" id="OFLC_0000345201-mRNA-1">
    <property type="protein sequence ID" value="OFLC_0000345201-mRNA-1"/>
    <property type="gene ID" value="OFLC_0000345201"/>
</dbReference>